<organism evidence="1 2">
    <name type="scientific">Endozoicomonas elysicola</name>
    <dbReference type="NCBI Taxonomy" id="305900"/>
    <lineage>
        <taxon>Bacteria</taxon>
        <taxon>Pseudomonadati</taxon>
        <taxon>Pseudomonadota</taxon>
        <taxon>Gammaproteobacteria</taxon>
        <taxon>Oceanospirillales</taxon>
        <taxon>Endozoicomonadaceae</taxon>
        <taxon>Endozoicomonas</taxon>
    </lineage>
</organism>
<comment type="caution">
    <text evidence="1">The sequence shown here is derived from an EMBL/GenBank/DDBJ whole genome shotgun (WGS) entry which is preliminary data.</text>
</comment>
<protein>
    <recommendedName>
        <fullName evidence="3">Peptide chain release factor RF-3</fullName>
    </recommendedName>
</protein>
<dbReference type="Proteomes" id="UP000027997">
    <property type="component" value="Unassembled WGS sequence"/>
</dbReference>
<sequence>MNNGDVLSGDIMKLDSGKLSLQTKYAGTIELDWRYVTALDSDKSFWVSLIGEEEARLRQFEGQETGVTVIDSNGRKRSFSAVWPVAAIHIEKPVIADTWELGGNLVATLDSKSGNDDELLIGVEGKLNIDDQWNKNAFYWDIEAEDDDGVKSSEWKVGYSYSRYLDEHWFVQGAAEQEYDSDEDLRTRTSLGGTLGYRFWETAEGALKTSGGISRLWEDYKTNESQQDYALTWVFNYRTRIINNWEYFANSRTFFRLKQSTTLVNVNQGVKIGLTDHITWNLTHILDYDSDPVDKTQKIDSRVKMGIGYQW</sequence>
<dbReference type="AlphaFoldDB" id="A0A081KG60"/>
<proteinExistence type="predicted"/>
<dbReference type="eggNOG" id="COG3137">
    <property type="taxonomic scope" value="Bacteria"/>
</dbReference>
<evidence type="ECO:0008006" key="3">
    <source>
        <dbReference type="Google" id="ProtNLM"/>
    </source>
</evidence>
<gene>
    <name evidence="1" type="ORF">GV64_22665</name>
</gene>
<accession>A0A081KG60</accession>
<dbReference type="STRING" id="305900.GV64_22665"/>
<dbReference type="InterPro" id="IPR007433">
    <property type="entry name" value="DUF481"/>
</dbReference>
<dbReference type="EMBL" id="JOJP01000001">
    <property type="protein sequence ID" value="KEI73136.1"/>
    <property type="molecule type" value="Genomic_DNA"/>
</dbReference>
<name>A0A081KG60_9GAMM</name>
<evidence type="ECO:0000313" key="2">
    <source>
        <dbReference type="Proteomes" id="UP000027997"/>
    </source>
</evidence>
<evidence type="ECO:0000313" key="1">
    <source>
        <dbReference type="EMBL" id="KEI73136.1"/>
    </source>
</evidence>
<dbReference type="Pfam" id="PF04338">
    <property type="entry name" value="DUF481"/>
    <property type="match status" value="1"/>
</dbReference>
<reference evidence="1 2" key="1">
    <citation type="submission" date="2014-06" db="EMBL/GenBank/DDBJ databases">
        <title>Whole Genome Sequences of Three Symbiotic Endozoicomonas Bacteria.</title>
        <authorList>
            <person name="Neave M.J."/>
            <person name="Apprill A."/>
            <person name="Voolstra C.R."/>
        </authorList>
    </citation>
    <scope>NUCLEOTIDE SEQUENCE [LARGE SCALE GENOMIC DNA]</scope>
    <source>
        <strain evidence="1 2">DSM 22380</strain>
    </source>
</reference>
<keyword evidence="2" id="KW-1185">Reference proteome</keyword>